<reference evidence="3 4" key="1">
    <citation type="submission" date="2022-03" db="EMBL/GenBank/DDBJ databases">
        <title>Genomic Encyclopedia of Type Strains, Phase III (KMG-III): the genomes of soil and plant-associated and newly described type strains.</title>
        <authorList>
            <person name="Whitman W."/>
        </authorList>
    </citation>
    <scope>NUCLEOTIDE SEQUENCE [LARGE SCALE GENOMIC DNA]</scope>
    <source>
        <strain evidence="3 4">BSker1</strain>
    </source>
</reference>
<organism evidence="3 4">
    <name type="scientific">Natronospira proteinivora</name>
    <dbReference type="NCBI Taxonomy" id="1807133"/>
    <lineage>
        <taxon>Bacteria</taxon>
        <taxon>Pseudomonadati</taxon>
        <taxon>Pseudomonadota</taxon>
        <taxon>Gammaproteobacteria</taxon>
        <taxon>Natronospirales</taxon>
        <taxon>Natronospiraceae</taxon>
        <taxon>Natronospira</taxon>
    </lineage>
</organism>
<gene>
    <name evidence="3" type="ORF">J2T60_002481</name>
</gene>
<evidence type="ECO:0000313" key="4">
    <source>
        <dbReference type="Proteomes" id="UP001523550"/>
    </source>
</evidence>
<proteinExistence type="predicted"/>
<name>A0ABT1GAX6_9GAMM</name>
<dbReference type="InterPro" id="IPR046703">
    <property type="entry name" value="DUF6776"/>
</dbReference>
<evidence type="ECO:0000256" key="2">
    <source>
        <dbReference type="SAM" id="MobiDB-lite"/>
    </source>
</evidence>
<dbReference type="Proteomes" id="UP001523550">
    <property type="component" value="Unassembled WGS sequence"/>
</dbReference>
<comment type="caution">
    <text evidence="3">The sequence shown here is derived from an EMBL/GenBank/DDBJ whole genome shotgun (WGS) entry which is preliminary data.</text>
</comment>
<dbReference type="RefSeq" id="WP_253450721.1">
    <property type="nucleotide sequence ID" value="NZ_JALJYF010000002.1"/>
</dbReference>
<keyword evidence="1" id="KW-0175">Coiled coil</keyword>
<protein>
    <submittedName>
        <fullName evidence="3">Uncharacterized protein</fullName>
    </submittedName>
</protein>
<feature type="region of interest" description="Disordered" evidence="2">
    <location>
        <begin position="218"/>
        <end position="237"/>
    </location>
</feature>
<evidence type="ECO:0000313" key="3">
    <source>
        <dbReference type="EMBL" id="MCP1728481.1"/>
    </source>
</evidence>
<sequence>MSQESLVVKAHRPWRYRIIIALLFAAALAAVAYAYVRGLNDGGYFHGESQARMERLEQSLEESREMERALGNQVAVLERAQEVDQAARETLRQEVMTLQDEIHGLREELAFYRGIVSPEDGQSGLQIQDFAIHTQAEPRTYRYSLTLIQALSHDRQVEGQVSVEIHGRQDGEARVLSLEEIASSGNKAFSFRYFQHLDGRLELPADFEPVEVLVTASQEGRSDGNLEERFEWPESEG</sequence>
<accession>A0ABT1GAX6</accession>
<evidence type="ECO:0000256" key="1">
    <source>
        <dbReference type="SAM" id="Coils"/>
    </source>
</evidence>
<dbReference type="Pfam" id="PF20567">
    <property type="entry name" value="DUF6776"/>
    <property type="match status" value="1"/>
</dbReference>
<feature type="coiled-coil region" evidence="1">
    <location>
        <begin position="46"/>
        <end position="108"/>
    </location>
</feature>
<keyword evidence="4" id="KW-1185">Reference proteome</keyword>
<dbReference type="EMBL" id="JALJYF010000002">
    <property type="protein sequence ID" value="MCP1728481.1"/>
    <property type="molecule type" value="Genomic_DNA"/>
</dbReference>
<feature type="compositionally biased region" description="Basic and acidic residues" evidence="2">
    <location>
        <begin position="220"/>
        <end position="237"/>
    </location>
</feature>